<organism evidence="1 2">
    <name type="scientific">Thomasclavelia ramosa</name>
    <dbReference type="NCBI Taxonomy" id="1547"/>
    <lineage>
        <taxon>Bacteria</taxon>
        <taxon>Bacillati</taxon>
        <taxon>Bacillota</taxon>
        <taxon>Erysipelotrichia</taxon>
        <taxon>Erysipelotrichales</taxon>
        <taxon>Coprobacillaceae</taxon>
        <taxon>Thomasclavelia</taxon>
    </lineage>
</organism>
<dbReference type="Proteomes" id="UP000261032">
    <property type="component" value="Unassembled WGS sequence"/>
</dbReference>
<dbReference type="AlphaFoldDB" id="A0A3E3EGB8"/>
<reference evidence="1 2" key="1">
    <citation type="submission" date="2018-08" db="EMBL/GenBank/DDBJ databases">
        <title>A genome reference for cultivated species of the human gut microbiota.</title>
        <authorList>
            <person name="Zou Y."/>
            <person name="Xue W."/>
            <person name="Luo G."/>
        </authorList>
    </citation>
    <scope>NUCLEOTIDE SEQUENCE [LARGE SCALE GENOMIC DNA]</scope>
    <source>
        <strain evidence="1 2">OM06-4</strain>
    </source>
</reference>
<evidence type="ECO:0000313" key="1">
    <source>
        <dbReference type="EMBL" id="RGD86937.1"/>
    </source>
</evidence>
<accession>A0A3E3EGB8</accession>
<evidence type="ECO:0000313" key="2">
    <source>
        <dbReference type="Proteomes" id="UP000261032"/>
    </source>
</evidence>
<name>A0A3E3EGB8_9FIRM</name>
<comment type="caution">
    <text evidence="1">The sequence shown here is derived from an EMBL/GenBank/DDBJ whole genome shotgun (WGS) entry which is preliminary data.</text>
</comment>
<proteinExistence type="predicted"/>
<dbReference type="EMBL" id="QUSL01000002">
    <property type="protein sequence ID" value="RGD86937.1"/>
    <property type="molecule type" value="Genomic_DNA"/>
</dbReference>
<gene>
    <name evidence="1" type="ORF">DXB93_01875</name>
</gene>
<sequence>MIKKQKNLIDQDEFTIIYSKSGWYGFSITVKKDEIIETNHEDNFKIIRYCDDKFSNTYDECIERKVNQEKRKTKKIIEFKLHDDRWFIDSEDILEYEVVSIKTPKEMFKVKGNYKLIETEAEFDDYMKSNLSCNDWCQIKLAKTMLSLNLGNGFINGFDDLIGTNLSRYRLMIALAKECDNRDLLMYMLIKKLGN</sequence>
<dbReference type="RefSeq" id="WP_117580308.1">
    <property type="nucleotide sequence ID" value="NZ_QUSL01000002.1"/>
</dbReference>
<protein>
    <submittedName>
        <fullName evidence="1">Uncharacterized protein</fullName>
    </submittedName>
</protein>